<evidence type="ECO:0000259" key="1">
    <source>
        <dbReference type="Pfam" id="PF13524"/>
    </source>
</evidence>
<reference evidence="2 3" key="1">
    <citation type="submission" date="2018-05" db="EMBL/GenBank/DDBJ databases">
        <title>Flavobacterium sp. strain IMCC34759, incomplete genome.</title>
        <authorList>
            <person name="Joung Y."/>
            <person name="Cho J."/>
        </authorList>
    </citation>
    <scope>NUCLEOTIDE SEQUENCE [LARGE SCALE GENOMIC DNA]</scope>
    <source>
        <strain evidence="2 3">IMCC34759</strain>
    </source>
</reference>
<sequence>MNILLVGEYSLLHNSLKSGLTELGHNVTLIGNSNGYRSYPVDYDHEAKFLTKKIFIIPRKIFFRLFKFELLGIEYGIRFYLHLSKLKNFDVVQFVNEAPIKTSKSLEYFFIRKIFNSNKKCFVLSAGIDYLTLKFYMENKNYKSLMTPFFQNPKLKEHLQFFDYFSKGHIKIHNFITTNFNGLIPTDFDYVEANRNSPIYKGFIPYPVNIKKLKFEKLFIENKIVIFLGIGRYSYHQKGIIYFEKALELIKKKYAERVEIIIVNTIPYPEYINLYNKSHILLDQCTSRDQGYNALEAMAKGKVVFTGAETEFTKYYNLSERVCVNAIPNVDYLVNELSFLIENPQEIVAMGIRARSFVEKEHDYIKIARKYLKIWENN</sequence>
<dbReference type="Gene3D" id="3.40.50.2000">
    <property type="entry name" value="Glycogen Phosphorylase B"/>
    <property type="match status" value="1"/>
</dbReference>
<accession>A0A2V4BKM1</accession>
<dbReference type="Pfam" id="PF13524">
    <property type="entry name" value="Glyco_trans_1_2"/>
    <property type="match status" value="1"/>
</dbReference>
<protein>
    <submittedName>
        <fullName evidence="2">Glycosyl transferase family 1</fullName>
    </submittedName>
</protein>
<keyword evidence="3" id="KW-1185">Reference proteome</keyword>
<dbReference type="AlphaFoldDB" id="A0A2V4BKM1"/>
<feature type="domain" description="Spore protein YkvP/CgeB glycosyl transferase-like" evidence="1">
    <location>
        <begin position="260"/>
        <end position="372"/>
    </location>
</feature>
<dbReference type="Proteomes" id="UP000247903">
    <property type="component" value="Unassembled WGS sequence"/>
</dbReference>
<evidence type="ECO:0000313" key="2">
    <source>
        <dbReference type="EMBL" id="PXY39082.1"/>
    </source>
</evidence>
<comment type="caution">
    <text evidence="2">The sequence shown here is derived from an EMBL/GenBank/DDBJ whole genome shotgun (WGS) entry which is preliminary data.</text>
</comment>
<dbReference type="OrthoDB" id="6638088at2"/>
<dbReference type="EMBL" id="QJHK01000025">
    <property type="protein sequence ID" value="PXY39082.1"/>
    <property type="molecule type" value="Genomic_DNA"/>
</dbReference>
<dbReference type="InterPro" id="IPR055259">
    <property type="entry name" value="YkvP/CgeB_Glyco_trans-like"/>
</dbReference>
<organism evidence="2 3">
    <name type="scientific">Flavobacterium cheongpyeongense</name>
    <dbReference type="NCBI Taxonomy" id="2212651"/>
    <lineage>
        <taxon>Bacteria</taxon>
        <taxon>Pseudomonadati</taxon>
        <taxon>Bacteroidota</taxon>
        <taxon>Flavobacteriia</taxon>
        <taxon>Flavobacteriales</taxon>
        <taxon>Flavobacteriaceae</taxon>
        <taxon>Flavobacterium</taxon>
    </lineage>
</organism>
<dbReference type="RefSeq" id="WP_110308325.1">
    <property type="nucleotide sequence ID" value="NZ_QJHK01000025.1"/>
</dbReference>
<dbReference type="SUPFAM" id="SSF53756">
    <property type="entry name" value="UDP-Glycosyltransferase/glycogen phosphorylase"/>
    <property type="match status" value="1"/>
</dbReference>
<dbReference type="GO" id="GO:0016740">
    <property type="term" value="F:transferase activity"/>
    <property type="evidence" value="ECO:0007669"/>
    <property type="project" value="UniProtKB-KW"/>
</dbReference>
<gene>
    <name evidence="2" type="ORF">DMB65_19585</name>
</gene>
<evidence type="ECO:0000313" key="3">
    <source>
        <dbReference type="Proteomes" id="UP000247903"/>
    </source>
</evidence>
<proteinExistence type="predicted"/>
<keyword evidence="2" id="KW-0808">Transferase</keyword>
<name>A0A2V4BKM1_9FLAO</name>